<dbReference type="Pfam" id="PF10517">
    <property type="entry name" value="DM13"/>
    <property type="match status" value="2"/>
</dbReference>
<dbReference type="InterPro" id="IPR045266">
    <property type="entry name" value="DOH_DOMON"/>
</dbReference>
<dbReference type="EMBL" id="KK117242">
    <property type="protein sequence ID" value="KFM69923.1"/>
    <property type="molecule type" value="Genomic_DNA"/>
</dbReference>
<sequence>MIPQHPNVPAHINDLLVEASTPNANGTQGRNAHLYDNHKFRFGHDYYGKYISDFKTNAHDVSGSVFAASEDTFYLTDFTYDGEGPDAYFWAGTSDRPSPEGFIVPDEYGTTQVLKKYFSHNIAITLPDSKKISDIKWLSVWCRKFAVNFGHVMIPSGFDAPKPVNLGPFKSFSHGVKSGDVVIKDARTIAISNLYYDGNVSDTHFLIGRDLKPHPDGNIVPNENGKLKLQAYHGESIEIRLPNDQLIMGMRWLSISSTSLKEDFGHVSIPENLNVPADLQEFKALVRNEVKFDNCLEVFPGVMQVSWKVLGEEIYFQLAGHADVNEYLAFGLSADKDHAVMVGADVAVAFFDSEANRARVVDYYLSTKSQCADGYGACPDTKLRGDDNIEVLSWNRADGILTVTYKRPIEASDDQDLSYITPMSTTSVKSVVAAIGPLNSQKEVAFHDRYYNKEAIFVRFKVSPPSNDCGPLLPATTMKVEAWPSMKISDVTTFRAQIGPTGGDKGYTAITGLQSWGIAWWINGLLIPELTVQRGTNYTFIVEGGNDISNSASYHPLYITNNPEGGGGQFLDQLGLPNHVVYAGLTTDTNQQLVPTGAGRLCEWKHKSVDKAEESETFEDYKKTLQLECKDGKPGTFIWMPDEDTPDVVY</sequence>
<evidence type="ECO:0000259" key="2">
    <source>
        <dbReference type="PROSITE" id="PS50836"/>
    </source>
</evidence>
<dbReference type="SMART" id="SM00686">
    <property type="entry name" value="DM13"/>
    <property type="match status" value="2"/>
</dbReference>
<accession>A0A087TXT4</accession>
<name>A0A087TXT4_STEMI</name>
<reference evidence="4 5" key="1">
    <citation type="submission" date="2013-11" db="EMBL/GenBank/DDBJ databases">
        <title>Genome sequencing of Stegodyphus mimosarum.</title>
        <authorList>
            <person name="Bechsgaard J."/>
        </authorList>
    </citation>
    <scope>NUCLEOTIDE SEQUENCE [LARGE SCALE GENOMIC DNA]</scope>
</reference>
<dbReference type="AlphaFoldDB" id="A0A087TXT4"/>
<dbReference type="OMA" id="PYQYDIW"/>
<evidence type="ECO:0000259" key="3">
    <source>
        <dbReference type="PROSITE" id="PS51549"/>
    </source>
</evidence>
<dbReference type="PROSITE" id="PS51549">
    <property type="entry name" value="DM13"/>
    <property type="match status" value="2"/>
</dbReference>
<feature type="domain" description="DM13" evidence="3">
    <location>
        <begin position="48"/>
        <end position="155"/>
    </location>
</feature>
<dbReference type="Pfam" id="PF03351">
    <property type="entry name" value="DOMON"/>
    <property type="match status" value="1"/>
</dbReference>
<evidence type="ECO:0000313" key="4">
    <source>
        <dbReference type="EMBL" id="KFM69923.1"/>
    </source>
</evidence>
<gene>
    <name evidence="4" type="ORF">X975_04703</name>
</gene>
<dbReference type="InterPro" id="IPR005018">
    <property type="entry name" value="DOMON_domain"/>
</dbReference>
<keyword evidence="5" id="KW-1185">Reference proteome</keyword>
<protein>
    <submittedName>
        <fullName evidence="4">Protein Skeletor, isoforms D/E</fullName>
    </submittedName>
</protein>
<dbReference type="InterPro" id="IPR052126">
    <property type="entry name" value="Spindle_Org/Thrombomodulin"/>
</dbReference>
<dbReference type="PROSITE" id="PS50836">
    <property type="entry name" value="DOMON"/>
    <property type="match status" value="1"/>
</dbReference>
<dbReference type="PANTHER" id="PTHR24036:SF5">
    <property type="entry name" value="THROMBOMODULIN"/>
    <property type="match status" value="1"/>
</dbReference>
<feature type="domain" description="DM13" evidence="3">
    <location>
        <begin position="167"/>
        <end position="270"/>
    </location>
</feature>
<dbReference type="Proteomes" id="UP000054359">
    <property type="component" value="Unassembled WGS sequence"/>
</dbReference>
<feature type="domain" description="DOMON" evidence="2">
    <location>
        <begin position="301"/>
        <end position="436"/>
    </location>
</feature>
<dbReference type="OrthoDB" id="10029628at2759"/>
<keyword evidence="1" id="KW-0677">Repeat</keyword>
<dbReference type="CDD" id="cd09631">
    <property type="entry name" value="DOMON_DOH"/>
    <property type="match status" value="1"/>
</dbReference>
<proteinExistence type="predicted"/>
<dbReference type="InterPro" id="IPR019545">
    <property type="entry name" value="DM13_domain"/>
</dbReference>
<evidence type="ECO:0000256" key="1">
    <source>
        <dbReference type="ARBA" id="ARBA00022737"/>
    </source>
</evidence>
<dbReference type="PANTHER" id="PTHR24036">
    <property type="entry name" value="SKELETOR-RELATED"/>
    <property type="match status" value="1"/>
</dbReference>
<feature type="non-terminal residue" evidence="4">
    <location>
        <position position="650"/>
    </location>
</feature>
<organism evidence="4 5">
    <name type="scientific">Stegodyphus mimosarum</name>
    <name type="common">African social velvet spider</name>
    <dbReference type="NCBI Taxonomy" id="407821"/>
    <lineage>
        <taxon>Eukaryota</taxon>
        <taxon>Metazoa</taxon>
        <taxon>Ecdysozoa</taxon>
        <taxon>Arthropoda</taxon>
        <taxon>Chelicerata</taxon>
        <taxon>Arachnida</taxon>
        <taxon>Araneae</taxon>
        <taxon>Araneomorphae</taxon>
        <taxon>Entelegynae</taxon>
        <taxon>Eresoidea</taxon>
        <taxon>Eresidae</taxon>
        <taxon>Stegodyphus</taxon>
    </lineage>
</organism>
<evidence type="ECO:0000313" key="5">
    <source>
        <dbReference type="Proteomes" id="UP000054359"/>
    </source>
</evidence>
<dbReference type="SMART" id="SM00664">
    <property type="entry name" value="DoH"/>
    <property type="match status" value="1"/>
</dbReference>